<gene>
    <name evidence="2" type="ORF">R2X38_07870</name>
</gene>
<evidence type="ECO:0000313" key="3">
    <source>
        <dbReference type="Proteomes" id="UP001186452"/>
    </source>
</evidence>
<evidence type="ECO:0008006" key="4">
    <source>
        <dbReference type="Google" id="ProtNLM"/>
    </source>
</evidence>
<reference evidence="2 3" key="1">
    <citation type="submission" date="2023-10" db="EMBL/GenBank/DDBJ databases">
        <title>Marine bacteria isolated from horseshoe crab.</title>
        <authorList>
            <person name="Cheng T.H."/>
        </authorList>
    </citation>
    <scope>NUCLEOTIDE SEQUENCE [LARGE SCALE GENOMIC DNA]</scope>
    <source>
        <strain evidence="2 3">HSC6</strain>
    </source>
</reference>
<keyword evidence="1" id="KW-0812">Transmembrane</keyword>
<keyword evidence="3" id="KW-1185">Reference proteome</keyword>
<dbReference type="EMBL" id="JAWJZI010000002">
    <property type="protein sequence ID" value="MDV5168913.1"/>
    <property type="molecule type" value="Genomic_DNA"/>
</dbReference>
<sequence>MERTWAFQQVKSALLNWRVIALIAIASVLILHSWPSSPFSHTSVLVNDYIENTLAEMRLNQDGNLASRMLVDLIFGNARH</sequence>
<keyword evidence="1" id="KW-1133">Transmembrane helix</keyword>
<name>A0ABU3ZG63_9GAMM</name>
<comment type="caution">
    <text evidence="2">The sequence shown here is derived from an EMBL/GenBank/DDBJ whole genome shotgun (WGS) entry which is preliminary data.</text>
</comment>
<proteinExistence type="predicted"/>
<evidence type="ECO:0000313" key="2">
    <source>
        <dbReference type="EMBL" id="MDV5168913.1"/>
    </source>
</evidence>
<dbReference type="Proteomes" id="UP001186452">
    <property type="component" value="Unassembled WGS sequence"/>
</dbReference>
<protein>
    <recommendedName>
        <fullName evidence="4">RND transporter</fullName>
    </recommendedName>
</protein>
<accession>A0ABU3ZG63</accession>
<keyword evidence="1" id="KW-0472">Membrane</keyword>
<feature type="transmembrane region" description="Helical" evidence="1">
    <location>
        <begin position="12"/>
        <end position="34"/>
    </location>
</feature>
<dbReference type="RefSeq" id="WP_317521655.1">
    <property type="nucleotide sequence ID" value="NZ_JAWJZI010000002.1"/>
</dbReference>
<organism evidence="2 3">
    <name type="scientific">Photobacterium rosenbergii</name>
    <dbReference type="NCBI Taxonomy" id="294936"/>
    <lineage>
        <taxon>Bacteria</taxon>
        <taxon>Pseudomonadati</taxon>
        <taxon>Pseudomonadota</taxon>
        <taxon>Gammaproteobacteria</taxon>
        <taxon>Vibrionales</taxon>
        <taxon>Vibrionaceae</taxon>
        <taxon>Photobacterium</taxon>
    </lineage>
</organism>
<evidence type="ECO:0000256" key="1">
    <source>
        <dbReference type="SAM" id="Phobius"/>
    </source>
</evidence>